<comment type="caution">
    <text evidence="1">The sequence shown here is derived from an EMBL/GenBank/DDBJ whole genome shotgun (WGS) entry which is preliminary data.</text>
</comment>
<dbReference type="Proteomes" id="UP000838756">
    <property type="component" value="Unassembled WGS sequence"/>
</dbReference>
<dbReference type="AlphaFoldDB" id="A0A8S4RIF7"/>
<dbReference type="EMBL" id="CAKXAJ010025202">
    <property type="protein sequence ID" value="CAH2236384.1"/>
    <property type="molecule type" value="Genomic_DNA"/>
</dbReference>
<proteinExistence type="predicted"/>
<accession>A0A8S4RIF7</accession>
<gene>
    <name evidence="1" type="primary">jg10764</name>
    <name evidence="1" type="ORF">PAEG_LOCUS13837</name>
</gene>
<evidence type="ECO:0000313" key="2">
    <source>
        <dbReference type="Proteomes" id="UP000838756"/>
    </source>
</evidence>
<dbReference type="OrthoDB" id="10014409at2759"/>
<protein>
    <submittedName>
        <fullName evidence="1">Jg10764 protein</fullName>
    </submittedName>
</protein>
<organism evidence="1 2">
    <name type="scientific">Pararge aegeria aegeria</name>
    <dbReference type="NCBI Taxonomy" id="348720"/>
    <lineage>
        <taxon>Eukaryota</taxon>
        <taxon>Metazoa</taxon>
        <taxon>Ecdysozoa</taxon>
        <taxon>Arthropoda</taxon>
        <taxon>Hexapoda</taxon>
        <taxon>Insecta</taxon>
        <taxon>Pterygota</taxon>
        <taxon>Neoptera</taxon>
        <taxon>Endopterygota</taxon>
        <taxon>Lepidoptera</taxon>
        <taxon>Glossata</taxon>
        <taxon>Ditrysia</taxon>
        <taxon>Papilionoidea</taxon>
        <taxon>Nymphalidae</taxon>
        <taxon>Satyrinae</taxon>
        <taxon>Satyrini</taxon>
        <taxon>Parargina</taxon>
        <taxon>Pararge</taxon>
    </lineage>
</organism>
<reference evidence="1" key="1">
    <citation type="submission" date="2022-03" db="EMBL/GenBank/DDBJ databases">
        <authorList>
            <person name="Lindestad O."/>
        </authorList>
    </citation>
    <scope>NUCLEOTIDE SEQUENCE</scope>
</reference>
<sequence>MVLLSPSISALRKLLRICENYAESHGLLYNVKKSELLVFKSKGSSVDDVPAVTINGVFLNRVMEFRYLGHLITEDFNDNKDIERERRALAIRCNMIARKFSRCTRKVKLTLFRAYCQTFYTCSLWVSYTQRAYNDLRIQYNNGFRVLLGLPRSCSASQMFAENHVDDFYAIMRKRSASMMSRMRGSSNNILKILTNKWENPFVHQKYHEYNVEVVRKDGLLLVRELAAEVKNHMDFKINAVMREDTTSAIQKLAHQPALEKRGGSMLLNHLSYERGGLCPSVGR</sequence>
<name>A0A8S4RIF7_9NEOP</name>
<keyword evidence="2" id="KW-1185">Reference proteome</keyword>
<evidence type="ECO:0000313" key="1">
    <source>
        <dbReference type="EMBL" id="CAH2236384.1"/>
    </source>
</evidence>